<evidence type="ECO:0000313" key="13">
    <source>
        <dbReference type="Proteomes" id="UP001193734"/>
    </source>
</evidence>
<dbReference type="Gene3D" id="3.40.50.2300">
    <property type="match status" value="1"/>
</dbReference>
<dbReference type="Pfam" id="PF07495">
    <property type="entry name" value="Y_Y_Y"/>
    <property type="match status" value="1"/>
</dbReference>
<dbReference type="InterPro" id="IPR009057">
    <property type="entry name" value="Homeodomain-like_sf"/>
</dbReference>
<keyword evidence="8" id="KW-0812">Transmembrane</keyword>
<dbReference type="CDD" id="cd00075">
    <property type="entry name" value="HATPase"/>
    <property type="match status" value="1"/>
</dbReference>
<dbReference type="SUPFAM" id="SSF46689">
    <property type="entry name" value="Homeodomain-like"/>
    <property type="match status" value="1"/>
</dbReference>
<dbReference type="Pfam" id="PF02518">
    <property type="entry name" value="HATPase_c"/>
    <property type="match status" value="1"/>
</dbReference>
<dbReference type="InterPro" id="IPR005467">
    <property type="entry name" value="His_kinase_dom"/>
</dbReference>
<dbReference type="InterPro" id="IPR003594">
    <property type="entry name" value="HATPase_dom"/>
</dbReference>
<keyword evidence="8" id="KW-1133">Transmembrane helix</keyword>
<keyword evidence="6" id="KW-0804">Transcription</keyword>
<dbReference type="InterPro" id="IPR011110">
    <property type="entry name" value="Reg_prop"/>
</dbReference>
<evidence type="ECO:0000256" key="8">
    <source>
        <dbReference type="SAM" id="Phobius"/>
    </source>
</evidence>
<dbReference type="Gene3D" id="2.130.10.10">
    <property type="entry name" value="YVTN repeat-like/Quinoprotein amine dehydrogenase"/>
    <property type="match status" value="3"/>
</dbReference>
<dbReference type="CDD" id="cd17574">
    <property type="entry name" value="REC_OmpR"/>
    <property type="match status" value="1"/>
</dbReference>
<dbReference type="EMBL" id="JABKKE010000004">
    <property type="protein sequence ID" value="NPE13500.1"/>
    <property type="molecule type" value="Genomic_DNA"/>
</dbReference>
<dbReference type="PROSITE" id="PS50110">
    <property type="entry name" value="RESPONSE_REGULATORY"/>
    <property type="match status" value="1"/>
</dbReference>
<keyword evidence="5" id="KW-0238">DNA-binding</keyword>
<protein>
    <recommendedName>
        <fullName evidence="2">histidine kinase</fullName>
        <ecNumber evidence="2">2.7.13.3</ecNumber>
    </recommendedName>
</protein>
<feature type="domain" description="Histidine kinase" evidence="10">
    <location>
        <begin position="767"/>
        <end position="985"/>
    </location>
</feature>
<name>A0ABX2ASX1_9BACT</name>
<dbReference type="Pfam" id="PF00512">
    <property type="entry name" value="HisKA"/>
    <property type="match status" value="1"/>
</dbReference>
<dbReference type="PROSITE" id="PS01124">
    <property type="entry name" value="HTH_ARAC_FAMILY_2"/>
    <property type="match status" value="1"/>
</dbReference>
<dbReference type="InterPro" id="IPR011006">
    <property type="entry name" value="CheY-like_superfamily"/>
</dbReference>
<dbReference type="InterPro" id="IPR018062">
    <property type="entry name" value="HTH_AraC-typ_CS"/>
</dbReference>
<dbReference type="Gene3D" id="1.10.287.130">
    <property type="match status" value="1"/>
</dbReference>
<feature type="domain" description="Response regulatory" evidence="11">
    <location>
        <begin position="1017"/>
        <end position="1132"/>
    </location>
</feature>
<dbReference type="Gene3D" id="3.30.565.10">
    <property type="entry name" value="Histidine kinase-like ATPase, C-terminal domain"/>
    <property type="match status" value="1"/>
</dbReference>
<feature type="domain" description="HTH araC/xylS-type" evidence="9">
    <location>
        <begin position="1166"/>
        <end position="1265"/>
    </location>
</feature>
<evidence type="ECO:0000256" key="3">
    <source>
        <dbReference type="ARBA" id="ARBA00022553"/>
    </source>
</evidence>
<dbReference type="SUPFAM" id="SSF55874">
    <property type="entry name" value="ATPase domain of HSP90 chaperone/DNA topoisomerase II/histidine kinase"/>
    <property type="match status" value="1"/>
</dbReference>
<dbReference type="PROSITE" id="PS00041">
    <property type="entry name" value="HTH_ARAC_FAMILY_1"/>
    <property type="match status" value="1"/>
</dbReference>
<dbReference type="Pfam" id="PF00072">
    <property type="entry name" value="Response_reg"/>
    <property type="match status" value="1"/>
</dbReference>
<dbReference type="EC" id="2.7.13.3" evidence="2"/>
<proteinExistence type="predicted"/>
<evidence type="ECO:0000256" key="2">
    <source>
        <dbReference type="ARBA" id="ARBA00012438"/>
    </source>
</evidence>
<dbReference type="InterPro" id="IPR036890">
    <property type="entry name" value="HATPase_C_sf"/>
</dbReference>
<keyword evidence="4" id="KW-0805">Transcription regulation</keyword>
<dbReference type="PRINTS" id="PR00344">
    <property type="entry name" value="BCTRLSENSOR"/>
</dbReference>
<evidence type="ECO:0000256" key="5">
    <source>
        <dbReference type="ARBA" id="ARBA00023125"/>
    </source>
</evidence>
<dbReference type="InterPro" id="IPR011123">
    <property type="entry name" value="Y_Y_Y"/>
</dbReference>
<dbReference type="RefSeq" id="WP_172176336.1">
    <property type="nucleotide sequence ID" value="NZ_CASGIA010000006.1"/>
</dbReference>
<dbReference type="InterPro" id="IPR004358">
    <property type="entry name" value="Sig_transdc_His_kin-like_C"/>
</dbReference>
<dbReference type="Pfam" id="PF07494">
    <property type="entry name" value="Reg_prop"/>
    <property type="match status" value="2"/>
</dbReference>
<dbReference type="Gene3D" id="1.10.10.60">
    <property type="entry name" value="Homeodomain-like"/>
    <property type="match status" value="1"/>
</dbReference>
<dbReference type="InterPro" id="IPR018060">
    <property type="entry name" value="HTH_AraC"/>
</dbReference>
<dbReference type="PROSITE" id="PS50109">
    <property type="entry name" value="HIS_KIN"/>
    <property type="match status" value="1"/>
</dbReference>
<comment type="catalytic activity">
    <reaction evidence="1">
        <text>ATP + protein L-histidine = ADP + protein N-phospho-L-histidine.</text>
        <dbReference type="EC" id="2.7.13.3"/>
    </reaction>
</comment>
<sequence length="1272" mass="143186">MIQNVLQDSRGQMWIATEFGLNRFDGYLFTSYFNNLDNKGSLCFNSATTLFNDSEGRLWVGTVKGLDRYDPATDSFIHYPSGTDQQPRVNCIMQLRDGRLLVGTAGYGLMVADHEEQKLLPVTGLTIPDEDGYWVRMMEDSQGNLWKSGIGKVVTVKNLKKDSAPRKLVSSKGIVMDFIERDGEIYLVCQRGILAYRDGALTDAGIDMSEFGNHELLLNKGFIDSKGAIYIGTRGNGLFRIKPGGKRLERVTFQSLQIDLDKAKIVSIAEDNHHNLWVGCQSKGLVVIPAQQPQFESFSFAMQNRRFGTSVSSVCEGDDGIIWCTVQGNGVFGFDAEGTVVAHPKCPADVEFIYRDCNRDYWLGTDNVLYRYNPLTGNAESVFTYDCDRMNDMTVDKYGNIYVSTFADGLCIRHASTGKWKNYNFSKRDSKKGYIGNNWVMSLMPDSHGYVWIATSSGVSVYDPRTDGFNSQGWHKLLNGVMCLSLCETREGNILIGTNCGLYLYDRKTKKAGLFEGGELLEGKSVAYIVQDNSGDIWCATSFGIWQWQASKRQFISYVSGNGLAQKEYVNCVGLHTGSDMIYFATNNGITAFLPADVRNTAAHVDSLQLTAFQLGSVPVNTTTLSNGSQVTDTEVMFSRHFTISYMDNTFSMCFSQLNFCNPENIVIEYRLNGSNVWTRNREGNNTITFNHLQPGYYTIDVRALSYGSYSPVTTLTVTVLPPWYRSTVAILLYIITVLLLACYIFMTYARRRREQLDEEKMKFLINATHDIRSPLTLILSPLHKLQKRELGEDVSHELTTIERNVQRILTLVNQILDVRKIDKQQMHLKCREVDMVRFVNGVFKMYEYMAKDRGITYHFNHRMERLPVWVDTVNFDKVVSNLLSNAFKYTPDGGKIEVNVVDGDGKWAVIEVIDNGIGLGADGGKRIFDRFYQGENTRREGVAGTGIGLNLCKMVVDMHHGIITAENRKDTQGSVFTVKVPLGTAHLSAEEMERAPARPAKKPTGEKSQTQKCTWRVLVVDDDEEIGQYICSELAHFYRFGVCRNGRDAIKELLSNPYDVVVSDVMMPEMDGFSLLRLVKTNVNLNHIPVILLTSKNDVGNRLEGLEKGADAYMTKPFDIEELHGTIDNLMAKALLLKGKFSGMQQQKDKVQDVTVKGNDEALMERIMKVINKNMGNSDFNVDMLAEEVGISRAQLHRKMKELTGIPASEFLRNIRLEQAARLLKERRVNVTQVAYAVGFSNLAHFSTVFRKHFGMSPTEYTERNVGESPL</sequence>
<keyword evidence="13" id="KW-1185">Reference proteome</keyword>
<dbReference type="SUPFAM" id="SSF47384">
    <property type="entry name" value="Homodimeric domain of signal transducing histidine kinase"/>
    <property type="match status" value="1"/>
</dbReference>
<dbReference type="SUPFAM" id="SSF63829">
    <property type="entry name" value="Calcium-dependent phosphotriesterase"/>
    <property type="match status" value="3"/>
</dbReference>
<evidence type="ECO:0000256" key="4">
    <source>
        <dbReference type="ARBA" id="ARBA00023015"/>
    </source>
</evidence>
<dbReference type="SMART" id="SM00387">
    <property type="entry name" value="HATPase_c"/>
    <property type="match status" value="1"/>
</dbReference>
<gene>
    <name evidence="12" type="ORF">HPS55_04015</name>
</gene>
<organism evidence="12 13">
    <name type="scientific">Xylanibacter rodentium</name>
    <dbReference type="NCBI Taxonomy" id="2736289"/>
    <lineage>
        <taxon>Bacteria</taxon>
        <taxon>Pseudomonadati</taxon>
        <taxon>Bacteroidota</taxon>
        <taxon>Bacteroidia</taxon>
        <taxon>Bacteroidales</taxon>
        <taxon>Prevotellaceae</taxon>
        <taxon>Xylanibacter</taxon>
    </lineage>
</organism>
<dbReference type="Pfam" id="PF12833">
    <property type="entry name" value="HTH_18"/>
    <property type="match status" value="1"/>
</dbReference>
<dbReference type="PANTHER" id="PTHR43547">
    <property type="entry name" value="TWO-COMPONENT HISTIDINE KINASE"/>
    <property type="match status" value="1"/>
</dbReference>
<dbReference type="SMART" id="SM00448">
    <property type="entry name" value="REC"/>
    <property type="match status" value="1"/>
</dbReference>
<reference evidence="12 13" key="1">
    <citation type="submission" date="2020-05" db="EMBL/GenBank/DDBJ databases">
        <title>Distinct polysaccharide utilization as determinants for interspecies competition between intestinal Prevotella spp.</title>
        <authorList>
            <person name="Galvez E.J.C."/>
            <person name="Iljazovic A."/>
            <person name="Strowig T."/>
        </authorList>
    </citation>
    <scope>NUCLEOTIDE SEQUENCE [LARGE SCALE GENOMIC DNA]</scope>
    <source>
        <strain evidence="12 13">PROD</strain>
    </source>
</reference>
<dbReference type="SMART" id="SM00342">
    <property type="entry name" value="HTH_ARAC"/>
    <property type="match status" value="1"/>
</dbReference>
<dbReference type="SUPFAM" id="SSF52172">
    <property type="entry name" value="CheY-like"/>
    <property type="match status" value="1"/>
</dbReference>
<feature type="modified residue" description="4-aspartylphosphate" evidence="7">
    <location>
        <position position="1065"/>
    </location>
</feature>
<dbReference type="InterPro" id="IPR015943">
    <property type="entry name" value="WD40/YVTN_repeat-like_dom_sf"/>
</dbReference>
<evidence type="ECO:0000256" key="6">
    <source>
        <dbReference type="ARBA" id="ARBA00023163"/>
    </source>
</evidence>
<accession>A0ABX2ASX1</accession>
<dbReference type="Gene3D" id="2.60.40.10">
    <property type="entry name" value="Immunoglobulins"/>
    <property type="match status" value="1"/>
</dbReference>
<evidence type="ECO:0000256" key="1">
    <source>
        <dbReference type="ARBA" id="ARBA00000085"/>
    </source>
</evidence>
<evidence type="ECO:0000259" key="10">
    <source>
        <dbReference type="PROSITE" id="PS50109"/>
    </source>
</evidence>
<keyword evidence="3 7" id="KW-0597">Phosphoprotein</keyword>
<dbReference type="InterPro" id="IPR003661">
    <property type="entry name" value="HisK_dim/P_dom"/>
</dbReference>
<dbReference type="InterPro" id="IPR036097">
    <property type="entry name" value="HisK_dim/P_sf"/>
</dbReference>
<feature type="transmembrane region" description="Helical" evidence="8">
    <location>
        <begin position="724"/>
        <end position="747"/>
    </location>
</feature>
<evidence type="ECO:0000313" key="12">
    <source>
        <dbReference type="EMBL" id="NPE13500.1"/>
    </source>
</evidence>
<dbReference type="PANTHER" id="PTHR43547:SF2">
    <property type="entry name" value="HYBRID SIGNAL TRANSDUCTION HISTIDINE KINASE C"/>
    <property type="match status" value="1"/>
</dbReference>
<dbReference type="InterPro" id="IPR001789">
    <property type="entry name" value="Sig_transdc_resp-reg_receiver"/>
</dbReference>
<keyword evidence="8" id="KW-0472">Membrane</keyword>
<evidence type="ECO:0000259" key="11">
    <source>
        <dbReference type="PROSITE" id="PS50110"/>
    </source>
</evidence>
<evidence type="ECO:0000256" key="7">
    <source>
        <dbReference type="PROSITE-ProRule" id="PRU00169"/>
    </source>
</evidence>
<comment type="caution">
    <text evidence="12">The sequence shown here is derived from an EMBL/GenBank/DDBJ whole genome shotgun (WGS) entry which is preliminary data.</text>
</comment>
<dbReference type="CDD" id="cd00082">
    <property type="entry name" value="HisKA"/>
    <property type="match status" value="1"/>
</dbReference>
<dbReference type="GeneID" id="82156926"/>
<evidence type="ECO:0000259" key="9">
    <source>
        <dbReference type="PROSITE" id="PS01124"/>
    </source>
</evidence>
<dbReference type="Proteomes" id="UP001193734">
    <property type="component" value="Unassembled WGS sequence"/>
</dbReference>
<dbReference type="InterPro" id="IPR013783">
    <property type="entry name" value="Ig-like_fold"/>
</dbReference>
<dbReference type="SMART" id="SM00388">
    <property type="entry name" value="HisKA"/>
    <property type="match status" value="1"/>
</dbReference>